<evidence type="ECO:0000313" key="3">
    <source>
        <dbReference type="Proteomes" id="UP000220527"/>
    </source>
</evidence>
<dbReference type="OrthoDB" id="152213at2"/>
<sequence>MIKIHDYVYHSYGLVEKLLQLILRYPLLFWGCMLANLVGVVWGGWVWYGPQLAAAPLWAWPFIPDCPAAALYATIAFVALYYGRRWGWFTAFAAFACVKYGLWTLAFWLRHWASVGFVPGLWPMELMLFVAHIGLACEGLLLALRVGPLSLAQRLAICGWFLLSVGVDYGLGHHPPLTLAVPFGFVFGVALMLTVGLSIVLLWPWRGWHNPAPTSRSYSLEG</sequence>
<comment type="caution">
    <text evidence="2">The sequence shown here is derived from an EMBL/GenBank/DDBJ whole genome shotgun (WGS) entry which is preliminary data.</text>
</comment>
<feature type="transmembrane region" description="Helical" evidence="1">
    <location>
        <begin position="89"/>
        <end position="109"/>
    </location>
</feature>
<feature type="transmembrane region" description="Helical" evidence="1">
    <location>
        <begin position="121"/>
        <end position="144"/>
    </location>
</feature>
<feature type="transmembrane region" description="Helical" evidence="1">
    <location>
        <begin position="27"/>
        <end position="48"/>
    </location>
</feature>
<dbReference type="Pfam" id="PF07187">
    <property type="entry name" value="DUF1405"/>
    <property type="match status" value="1"/>
</dbReference>
<feature type="transmembrane region" description="Helical" evidence="1">
    <location>
        <begin position="183"/>
        <end position="203"/>
    </location>
</feature>
<dbReference type="AlphaFoldDB" id="A0A2A6RP41"/>
<protein>
    <recommendedName>
        <fullName evidence="4">DUF1405 domain-containing protein</fullName>
    </recommendedName>
</protein>
<keyword evidence="1" id="KW-0472">Membrane</keyword>
<dbReference type="EMBL" id="NQWI01000004">
    <property type="protein sequence ID" value="PDW04817.1"/>
    <property type="molecule type" value="Genomic_DNA"/>
</dbReference>
<dbReference type="InterPro" id="IPR009845">
    <property type="entry name" value="DUF1405"/>
</dbReference>
<dbReference type="PANTHER" id="PTHR40042">
    <property type="entry name" value="HYPOTHETICAL MEMBRANE SPANNING PROTEIN"/>
    <property type="match status" value="1"/>
</dbReference>
<gene>
    <name evidence="2" type="ORF">CJ255_01880</name>
</gene>
<name>A0A2A6RP41_9CHLR</name>
<keyword evidence="1" id="KW-0812">Transmembrane</keyword>
<feature type="transmembrane region" description="Helical" evidence="1">
    <location>
        <begin position="60"/>
        <end position="82"/>
    </location>
</feature>
<evidence type="ECO:0000313" key="2">
    <source>
        <dbReference type="EMBL" id="PDW04817.1"/>
    </source>
</evidence>
<evidence type="ECO:0008006" key="4">
    <source>
        <dbReference type="Google" id="ProtNLM"/>
    </source>
</evidence>
<dbReference type="PANTHER" id="PTHR40042:SF1">
    <property type="entry name" value="DUF1405 DOMAIN-CONTAINING PROTEIN"/>
    <property type="match status" value="1"/>
</dbReference>
<proteinExistence type="predicted"/>
<organism evidence="2 3">
    <name type="scientific">Candidatus Viridilinea mediisalina</name>
    <dbReference type="NCBI Taxonomy" id="2024553"/>
    <lineage>
        <taxon>Bacteria</taxon>
        <taxon>Bacillati</taxon>
        <taxon>Chloroflexota</taxon>
        <taxon>Chloroflexia</taxon>
        <taxon>Chloroflexales</taxon>
        <taxon>Chloroflexineae</taxon>
        <taxon>Oscillochloridaceae</taxon>
        <taxon>Candidatus Viridilinea</taxon>
    </lineage>
</organism>
<feature type="transmembrane region" description="Helical" evidence="1">
    <location>
        <begin position="151"/>
        <end position="171"/>
    </location>
</feature>
<dbReference type="Proteomes" id="UP000220527">
    <property type="component" value="Unassembled WGS sequence"/>
</dbReference>
<accession>A0A2A6RP41</accession>
<keyword evidence="3" id="KW-1185">Reference proteome</keyword>
<evidence type="ECO:0000256" key="1">
    <source>
        <dbReference type="SAM" id="Phobius"/>
    </source>
</evidence>
<keyword evidence="1" id="KW-1133">Transmembrane helix</keyword>
<reference evidence="3" key="1">
    <citation type="submission" date="2017-08" db="EMBL/GenBank/DDBJ databases">
        <authorList>
            <person name="Grouzdev D.S."/>
            <person name="Gaisin V.A."/>
            <person name="Rysina M.S."/>
            <person name="Gorlenko V.M."/>
        </authorList>
    </citation>
    <scope>NUCLEOTIDE SEQUENCE [LARGE SCALE GENOMIC DNA]</scope>
    <source>
        <strain evidence="3">Kir15-3F</strain>
    </source>
</reference>